<dbReference type="CDD" id="cd07011">
    <property type="entry name" value="cupin_PMI_type_I_N"/>
    <property type="match status" value="1"/>
</dbReference>
<dbReference type="GO" id="GO:0009298">
    <property type="term" value="P:GDP-mannose biosynthetic process"/>
    <property type="evidence" value="ECO:0007669"/>
    <property type="project" value="UniProtKB-UniPathway"/>
</dbReference>
<dbReference type="NCBIfam" id="TIGR00218">
    <property type="entry name" value="manA"/>
    <property type="match status" value="1"/>
</dbReference>
<feature type="binding site" evidence="11">
    <location>
        <position position="114"/>
    </location>
    <ligand>
        <name>Zn(2+)</name>
        <dbReference type="ChEBI" id="CHEBI:29105"/>
    </ligand>
</feature>
<keyword evidence="7 11" id="KW-0479">Metal-binding</keyword>
<sequence length="424" mass="44726">MIQVFKIVPTTQKYDWGKIGLSSKVAQYAAAAKIPGFALDEKAPYAELWMGTHPSGPSYVAGTDITLASHLAAHPELIGEKVLSRFRGAGAAEGNLPFLFKVLAIEKALSIQTHPDKKTAEALHKEKPDVYKDANHKPEMALALTPFTAMCGFLPLAQIAAYLASTPEFAALIPPSITTKFLSIASSADPTSPEAKTALKDLFSALMTAEEATFKARLADLVSRYESGGASEQEAGIKDLVVRLDSQFPGDIGVFCAFVLNYVKMQPGEAIFLAAGEPHAYVSGDIIECMATSDNVIRAGLTPKLRDIPNLVSGLTYGAGDASRHMVKPAAFDSVKYTALYDPPIPEFSVLQALVPADQTAAQPPIDGPSIAIVTEGSGALEWAGEKLDVAEGDVVFIGAGTGVGLLAGGDSQLAVYRAFVEAN</sequence>
<dbReference type="Pfam" id="PF20512">
    <property type="entry name" value="PMI_typeI_hel"/>
    <property type="match status" value="1"/>
</dbReference>
<dbReference type="Proteomes" id="UP000015241">
    <property type="component" value="Unassembled WGS sequence"/>
</dbReference>
<comment type="similarity">
    <text evidence="4 13">Belongs to the mannose-6-phosphate isomerase type 1 family.</text>
</comment>
<evidence type="ECO:0000256" key="11">
    <source>
        <dbReference type="PIRSR" id="PIRSR001480-2"/>
    </source>
</evidence>
<evidence type="ECO:0000256" key="4">
    <source>
        <dbReference type="ARBA" id="ARBA00010772"/>
    </source>
</evidence>
<proteinExistence type="inferred from homology"/>
<feature type="binding site" evidence="11">
    <location>
        <position position="139"/>
    </location>
    <ligand>
        <name>Zn(2+)</name>
        <dbReference type="ChEBI" id="CHEBI:29105"/>
    </ligand>
</feature>
<dbReference type="UniPathway" id="UPA00126">
    <property type="reaction ID" value="UER00423"/>
</dbReference>
<dbReference type="Pfam" id="PF20511">
    <property type="entry name" value="PMI_typeI_cat"/>
    <property type="match status" value="1"/>
</dbReference>
<gene>
    <name evidence="18" type="ORF">FOMPIDRAFT_1027596</name>
</gene>
<comment type="cofactor">
    <cofactor evidence="11 12">
        <name>Zn(2+)</name>
        <dbReference type="ChEBI" id="CHEBI:29105"/>
    </cofactor>
    <text evidence="11 12">Binds 1 zinc ion per subunit.</text>
</comment>
<accession>S8EI95</accession>
<dbReference type="Pfam" id="PF01238">
    <property type="entry name" value="PMI_typeI_C"/>
    <property type="match status" value="1"/>
</dbReference>
<dbReference type="FunFam" id="2.60.120.10:FF:000044">
    <property type="entry name" value="Mannose-6-phosphate isomerase"/>
    <property type="match status" value="1"/>
</dbReference>
<feature type="domain" description="Phosphomannose isomerase type I helical insertion" evidence="17">
    <location>
        <begin position="186"/>
        <end position="260"/>
    </location>
</feature>
<dbReference type="GO" id="GO:0004476">
    <property type="term" value="F:mannose-6-phosphate isomerase activity"/>
    <property type="evidence" value="ECO:0007669"/>
    <property type="project" value="UniProtKB-EC"/>
</dbReference>
<dbReference type="PANTHER" id="PTHR10309">
    <property type="entry name" value="MANNOSE-6-PHOSPHATE ISOMERASE"/>
    <property type="match status" value="1"/>
</dbReference>
<dbReference type="FunCoup" id="S8EI95">
    <property type="interactions" value="410"/>
</dbReference>
<dbReference type="InterPro" id="IPR011051">
    <property type="entry name" value="RmlC_Cupin_sf"/>
</dbReference>
<feature type="domain" description="Phosphomannose isomerase type I catalytic" evidence="16">
    <location>
        <begin position="4"/>
        <end position="155"/>
    </location>
</feature>
<keyword evidence="8 11" id="KW-0862">Zinc</keyword>
<evidence type="ECO:0000256" key="10">
    <source>
        <dbReference type="PIRSR" id="PIRSR001480-1"/>
    </source>
</evidence>
<dbReference type="PROSITE" id="PS00965">
    <property type="entry name" value="PMI_I_1"/>
    <property type="match status" value="1"/>
</dbReference>
<evidence type="ECO:0000256" key="2">
    <source>
        <dbReference type="ARBA" id="ARBA00002564"/>
    </source>
</evidence>
<evidence type="ECO:0000256" key="9">
    <source>
        <dbReference type="ARBA" id="ARBA00023235"/>
    </source>
</evidence>
<dbReference type="HOGENOM" id="CLU_026967_0_0_1"/>
<dbReference type="OrthoDB" id="6605218at2759"/>
<evidence type="ECO:0000259" key="15">
    <source>
        <dbReference type="Pfam" id="PF01238"/>
    </source>
</evidence>
<dbReference type="InterPro" id="IPR016305">
    <property type="entry name" value="Mannose-6-P_Isomerase"/>
</dbReference>
<dbReference type="STRING" id="743788.S8EI95"/>
<evidence type="ECO:0000256" key="12">
    <source>
        <dbReference type="RuleBase" id="RU000611"/>
    </source>
</evidence>
<comment type="function">
    <text evidence="2">Involved in the synthesis of the GDP-mannose and dolichol-phosphate-mannose required for a number of critical mannosyl transfer reactions.</text>
</comment>
<dbReference type="EC" id="5.3.1.8" evidence="5 12"/>
<feature type="domain" description="Phosphomannose isomerase type I C-terminal" evidence="15">
    <location>
        <begin position="340"/>
        <end position="381"/>
    </location>
</feature>
<dbReference type="Gene3D" id="2.60.120.10">
    <property type="entry name" value="Jelly Rolls"/>
    <property type="match status" value="2"/>
</dbReference>
<dbReference type="InterPro" id="IPR018050">
    <property type="entry name" value="Pmannose_isomerase-type1_CS"/>
</dbReference>
<comment type="catalytic activity">
    <reaction evidence="1 12">
        <text>D-mannose 6-phosphate = D-fructose 6-phosphate</text>
        <dbReference type="Rhea" id="RHEA:12356"/>
        <dbReference type="ChEBI" id="CHEBI:58735"/>
        <dbReference type="ChEBI" id="CHEBI:61527"/>
        <dbReference type="EC" id="5.3.1.8"/>
    </reaction>
</comment>
<evidence type="ECO:0000256" key="1">
    <source>
        <dbReference type="ARBA" id="ARBA00000757"/>
    </source>
</evidence>
<dbReference type="InterPro" id="IPR046458">
    <property type="entry name" value="PMI_typeI_hel"/>
</dbReference>
<dbReference type="Gene3D" id="1.10.441.10">
    <property type="entry name" value="Phosphomannose Isomerase, domain 2"/>
    <property type="match status" value="1"/>
</dbReference>
<dbReference type="eggNOG" id="KOG2757">
    <property type="taxonomic scope" value="Eukaryota"/>
</dbReference>
<dbReference type="PROSITE" id="PS00966">
    <property type="entry name" value="PMI_I_2"/>
    <property type="match status" value="1"/>
</dbReference>
<feature type="binding site" evidence="11">
    <location>
        <position position="279"/>
    </location>
    <ligand>
        <name>Zn(2+)</name>
        <dbReference type="ChEBI" id="CHEBI:29105"/>
    </ligand>
</feature>
<evidence type="ECO:0000256" key="14">
    <source>
        <dbReference type="RuleBase" id="RU004248"/>
    </source>
</evidence>
<dbReference type="InterPro" id="IPR001250">
    <property type="entry name" value="Man6P_Isoase-1"/>
</dbReference>
<dbReference type="GO" id="GO:0005975">
    <property type="term" value="P:carbohydrate metabolic process"/>
    <property type="evidence" value="ECO:0007669"/>
    <property type="project" value="InterPro"/>
</dbReference>
<evidence type="ECO:0000256" key="8">
    <source>
        <dbReference type="ARBA" id="ARBA00022833"/>
    </source>
</evidence>
<evidence type="ECO:0000256" key="6">
    <source>
        <dbReference type="ARBA" id="ARBA00018236"/>
    </source>
</evidence>
<evidence type="ECO:0000256" key="13">
    <source>
        <dbReference type="RuleBase" id="RU004189"/>
    </source>
</evidence>
<evidence type="ECO:0000256" key="3">
    <source>
        <dbReference type="ARBA" id="ARBA00004666"/>
    </source>
</evidence>
<keyword evidence="19" id="KW-1185">Reference proteome</keyword>
<evidence type="ECO:0000313" key="18">
    <source>
        <dbReference type="EMBL" id="EPT04877.1"/>
    </source>
</evidence>
<name>S8EI95_FOMSC</name>
<dbReference type="InterPro" id="IPR046456">
    <property type="entry name" value="PMI_typeI_C"/>
</dbReference>
<dbReference type="PIRSF" id="PIRSF001480">
    <property type="entry name" value="Mannose-6-phosphate_isomerase"/>
    <property type="match status" value="1"/>
</dbReference>
<evidence type="ECO:0000313" key="19">
    <source>
        <dbReference type="Proteomes" id="UP000015241"/>
    </source>
</evidence>
<dbReference type="PANTHER" id="PTHR10309:SF0">
    <property type="entry name" value="MANNOSE-6-PHOSPHATE ISOMERASE"/>
    <property type="match status" value="1"/>
</dbReference>
<dbReference type="PRINTS" id="PR00714">
    <property type="entry name" value="MAN6PISMRASE"/>
</dbReference>
<comment type="pathway">
    <text evidence="3 14">Nucleotide-sugar biosynthesis; GDP-alpha-D-mannose biosynthesis; alpha-D-mannose 1-phosphate from D-fructose 6-phosphate: step 1/2.</text>
</comment>
<dbReference type="EMBL" id="KE504125">
    <property type="protein sequence ID" value="EPT04877.1"/>
    <property type="molecule type" value="Genomic_DNA"/>
</dbReference>
<organism evidence="18 19">
    <name type="scientific">Fomitopsis schrenkii</name>
    <name type="common">Brown rot fungus</name>
    <dbReference type="NCBI Taxonomy" id="2126942"/>
    <lineage>
        <taxon>Eukaryota</taxon>
        <taxon>Fungi</taxon>
        <taxon>Dikarya</taxon>
        <taxon>Basidiomycota</taxon>
        <taxon>Agaricomycotina</taxon>
        <taxon>Agaricomycetes</taxon>
        <taxon>Polyporales</taxon>
        <taxon>Fomitopsis</taxon>
    </lineage>
</organism>
<evidence type="ECO:0000256" key="7">
    <source>
        <dbReference type="ARBA" id="ARBA00022723"/>
    </source>
</evidence>
<evidence type="ECO:0000259" key="17">
    <source>
        <dbReference type="Pfam" id="PF20512"/>
    </source>
</evidence>
<dbReference type="SUPFAM" id="SSF51182">
    <property type="entry name" value="RmlC-like cupins"/>
    <property type="match status" value="1"/>
</dbReference>
<dbReference type="GO" id="GO:0008270">
    <property type="term" value="F:zinc ion binding"/>
    <property type="evidence" value="ECO:0007669"/>
    <property type="project" value="InterPro"/>
</dbReference>
<dbReference type="InParanoid" id="S8EI95"/>
<dbReference type="InterPro" id="IPR014710">
    <property type="entry name" value="RmlC-like_jellyroll"/>
</dbReference>
<evidence type="ECO:0000256" key="5">
    <source>
        <dbReference type="ARBA" id="ARBA00011956"/>
    </source>
</evidence>
<evidence type="ECO:0000259" key="16">
    <source>
        <dbReference type="Pfam" id="PF20511"/>
    </source>
</evidence>
<feature type="active site" evidence="10">
    <location>
        <position position="298"/>
    </location>
</feature>
<dbReference type="AlphaFoldDB" id="S8EI95"/>
<keyword evidence="9 12" id="KW-0413">Isomerase</keyword>
<dbReference type="InterPro" id="IPR046457">
    <property type="entry name" value="PMI_typeI_cat"/>
</dbReference>
<protein>
    <recommendedName>
        <fullName evidence="6 12">Mannose-6-phosphate isomerase</fullName>
        <ecNumber evidence="5 12">5.3.1.8</ecNumber>
    </recommendedName>
</protein>
<feature type="binding site" evidence="11">
    <location>
        <position position="112"/>
    </location>
    <ligand>
        <name>Zn(2+)</name>
        <dbReference type="ChEBI" id="CHEBI:29105"/>
    </ligand>
</feature>
<dbReference type="GO" id="GO:0005829">
    <property type="term" value="C:cytosol"/>
    <property type="evidence" value="ECO:0007669"/>
    <property type="project" value="TreeGrafter"/>
</dbReference>
<reference evidence="18 19" key="1">
    <citation type="journal article" date="2012" name="Science">
        <title>The Paleozoic origin of enzymatic lignin decomposition reconstructed from 31 fungal genomes.</title>
        <authorList>
            <person name="Floudas D."/>
            <person name="Binder M."/>
            <person name="Riley R."/>
            <person name="Barry K."/>
            <person name="Blanchette R.A."/>
            <person name="Henrissat B."/>
            <person name="Martinez A.T."/>
            <person name="Otillar R."/>
            <person name="Spatafora J.W."/>
            <person name="Yadav J.S."/>
            <person name="Aerts A."/>
            <person name="Benoit I."/>
            <person name="Boyd A."/>
            <person name="Carlson A."/>
            <person name="Copeland A."/>
            <person name="Coutinho P.M."/>
            <person name="de Vries R.P."/>
            <person name="Ferreira P."/>
            <person name="Findley K."/>
            <person name="Foster B."/>
            <person name="Gaskell J."/>
            <person name="Glotzer D."/>
            <person name="Gorecki P."/>
            <person name="Heitman J."/>
            <person name="Hesse C."/>
            <person name="Hori C."/>
            <person name="Igarashi K."/>
            <person name="Jurgens J.A."/>
            <person name="Kallen N."/>
            <person name="Kersten P."/>
            <person name="Kohler A."/>
            <person name="Kuees U."/>
            <person name="Kumar T.K.A."/>
            <person name="Kuo A."/>
            <person name="LaButti K."/>
            <person name="Larrondo L.F."/>
            <person name="Lindquist E."/>
            <person name="Ling A."/>
            <person name="Lombard V."/>
            <person name="Lucas S."/>
            <person name="Lundell T."/>
            <person name="Martin R."/>
            <person name="McLaughlin D.J."/>
            <person name="Morgenstern I."/>
            <person name="Morin E."/>
            <person name="Murat C."/>
            <person name="Nagy L.G."/>
            <person name="Nolan M."/>
            <person name="Ohm R.A."/>
            <person name="Patyshakuliyeva A."/>
            <person name="Rokas A."/>
            <person name="Ruiz-Duenas F.J."/>
            <person name="Sabat G."/>
            <person name="Salamov A."/>
            <person name="Samejima M."/>
            <person name="Schmutz J."/>
            <person name="Slot J.C."/>
            <person name="St John F."/>
            <person name="Stenlid J."/>
            <person name="Sun H."/>
            <person name="Sun S."/>
            <person name="Syed K."/>
            <person name="Tsang A."/>
            <person name="Wiebenga A."/>
            <person name="Young D."/>
            <person name="Pisabarro A."/>
            <person name="Eastwood D.C."/>
            <person name="Martin F."/>
            <person name="Cullen D."/>
            <person name="Grigoriev I.V."/>
            <person name="Hibbett D.S."/>
        </authorList>
    </citation>
    <scope>NUCLEOTIDE SEQUENCE</scope>
    <source>
        <strain evidence="19">FP-58527</strain>
    </source>
</reference>